<evidence type="ECO:0000313" key="2">
    <source>
        <dbReference type="EMBL" id="KAF4308624.1"/>
    </source>
</evidence>
<accession>A0A8H4IWU4</accession>
<dbReference type="AlphaFoldDB" id="A0A8H4IWU4"/>
<proteinExistence type="predicted"/>
<name>A0A8H4IWU4_9PEZI</name>
<feature type="transmembrane region" description="Helical" evidence="1">
    <location>
        <begin position="352"/>
        <end position="378"/>
    </location>
</feature>
<dbReference type="OrthoDB" id="2896006at2759"/>
<keyword evidence="1" id="KW-0472">Membrane</keyword>
<keyword evidence="3" id="KW-1185">Reference proteome</keyword>
<evidence type="ECO:0000313" key="3">
    <source>
        <dbReference type="Proteomes" id="UP000572817"/>
    </source>
</evidence>
<organism evidence="2 3">
    <name type="scientific">Botryosphaeria dothidea</name>
    <dbReference type="NCBI Taxonomy" id="55169"/>
    <lineage>
        <taxon>Eukaryota</taxon>
        <taxon>Fungi</taxon>
        <taxon>Dikarya</taxon>
        <taxon>Ascomycota</taxon>
        <taxon>Pezizomycotina</taxon>
        <taxon>Dothideomycetes</taxon>
        <taxon>Dothideomycetes incertae sedis</taxon>
        <taxon>Botryosphaeriales</taxon>
        <taxon>Botryosphaeriaceae</taxon>
        <taxon>Botryosphaeria</taxon>
    </lineage>
</organism>
<feature type="transmembrane region" description="Helical" evidence="1">
    <location>
        <begin position="269"/>
        <end position="289"/>
    </location>
</feature>
<evidence type="ECO:0000256" key="1">
    <source>
        <dbReference type="SAM" id="Phobius"/>
    </source>
</evidence>
<evidence type="ECO:0008006" key="4">
    <source>
        <dbReference type="Google" id="ProtNLM"/>
    </source>
</evidence>
<protein>
    <recommendedName>
        <fullName evidence="4">Ubiquitin carrier protein</fullName>
    </recommendedName>
</protein>
<keyword evidence="1" id="KW-0812">Transmembrane</keyword>
<reference evidence="2" key="1">
    <citation type="submission" date="2020-04" db="EMBL/GenBank/DDBJ databases">
        <title>Genome Assembly and Annotation of Botryosphaeria dothidea sdau 11-99, a Latent Pathogen of Apple Fruit Ring Rot in China.</title>
        <authorList>
            <person name="Yu C."/>
            <person name="Diao Y."/>
            <person name="Lu Q."/>
            <person name="Zhao J."/>
            <person name="Cui S."/>
            <person name="Peng C."/>
            <person name="He B."/>
            <person name="Liu H."/>
        </authorList>
    </citation>
    <scope>NUCLEOTIDE SEQUENCE [LARGE SCALE GENOMIC DNA]</scope>
    <source>
        <strain evidence="2">Sdau11-99</strain>
    </source>
</reference>
<feature type="transmembrane region" description="Helical" evidence="1">
    <location>
        <begin position="155"/>
        <end position="173"/>
    </location>
</feature>
<sequence length="398" mass="43167">MGFSDRLLDPLWKRGMDIVGDFANKHIAKSLEKRQATGGDEKDPDPAVLITVFLTVAAFSIFYGLVQYTLRHVVTTLALVETPSSTVAVTVAEHDEESNVKLSDKEAEAEAFLGNSLPKLTVVLSKPITSKIRTTIKHITSQAGWTARWRGLCHGIVYGLAISTLTQFFAAILPNFPGAAIIGNLLVALVAAPVHMVWTHATIAMPGSTWRTRWAPAKLASYKTLAVPTLVYEGVQLLVLYMAVCMVTLFGLDVSAGTDDMSSGQKAWAAVRVVGGLLLLAAAGIFVILPAHTQLVRVEASMISDEEETIVPFDRTFGGKVVPKVLGGTGAIGFMDAWRSFNREARIRVVKLYLKIFAISVTLMLFFVHVVALELFLFGKSSVDDLVLSAQQHMPNNA</sequence>
<keyword evidence="1" id="KW-1133">Transmembrane helix</keyword>
<feature type="transmembrane region" description="Helical" evidence="1">
    <location>
        <begin position="225"/>
        <end position="249"/>
    </location>
</feature>
<feature type="transmembrane region" description="Helical" evidence="1">
    <location>
        <begin position="179"/>
        <end position="204"/>
    </location>
</feature>
<feature type="transmembrane region" description="Helical" evidence="1">
    <location>
        <begin position="47"/>
        <end position="66"/>
    </location>
</feature>
<comment type="caution">
    <text evidence="2">The sequence shown here is derived from an EMBL/GenBank/DDBJ whole genome shotgun (WGS) entry which is preliminary data.</text>
</comment>
<gene>
    <name evidence="2" type="ORF">GTA08_BOTSDO03628</name>
</gene>
<dbReference type="Proteomes" id="UP000572817">
    <property type="component" value="Unassembled WGS sequence"/>
</dbReference>
<dbReference type="EMBL" id="WWBZ02000022">
    <property type="protein sequence ID" value="KAF4308624.1"/>
    <property type="molecule type" value="Genomic_DNA"/>
</dbReference>